<evidence type="ECO:0000259" key="1">
    <source>
        <dbReference type="Pfam" id="PF02915"/>
    </source>
</evidence>
<feature type="domain" description="Rubrerythrin diiron-binding" evidence="1">
    <location>
        <begin position="7"/>
        <end position="144"/>
    </location>
</feature>
<dbReference type="CDD" id="cd01045">
    <property type="entry name" value="Ferritin_like_AB"/>
    <property type="match status" value="1"/>
</dbReference>
<dbReference type="Pfam" id="PF02915">
    <property type="entry name" value="Rubrerythrin"/>
    <property type="match status" value="1"/>
</dbReference>
<dbReference type="InterPro" id="IPR009078">
    <property type="entry name" value="Ferritin-like_SF"/>
</dbReference>
<dbReference type="EMBL" id="CU459003">
    <property type="protein sequence ID" value="CAM76145.1"/>
    <property type="molecule type" value="Genomic_DNA"/>
</dbReference>
<dbReference type="GO" id="GO:0016491">
    <property type="term" value="F:oxidoreductase activity"/>
    <property type="evidence" value="ECO:0007669"/>
    <property type="project" value="InterPro"/>
</dbReference>
<evidence type="ECO:0000313" key="2">
    <source>
        <dbReference type="EMBL" id="CAM76145.1"/>
    </source>
</evidence>
<reference evidence="2" key="1">
    <citation type="journal article" date="2007" name="J. Bacteriol.">
        <title>Comparative genome analysis of four magnetotactic bacteria reveals a complex set of group-specific genes implicated in magnetosome biomineralization and function.</title>
        <authorList>
            <person name="Richter M."/>
            <person name="Kube M."/>
            <person name="Bazylinski D.A."/>
            <person name="Lombardot T."/>
            <person name="Gloeckner F.O."/>
            <person name="Reinhardt R."/>
            <person name="Schueler D."/>
        </authorList>
    </citation>
    <scope>NUCLEOTIDE SEQUENCE</scope>
    <source>
        <strain evidence="2">MSR-1</strain>
    </source>
</reference>
<organism evidence="2">
    <name type="scientific">Magnetospirillum gryphiswaldense</name>
    <dbReference type="NCBI Taxonomy" id="55518"/>
    <lineage>
        <taxon>Bacteria</taxon>
        <taxon>Pseudomonadati</taxon>
        <taxon>Pseudomonadota</taxon>
        <taxon>Alphaproteobacteria</taxon>
        <taxon>Rhodospirillales</taxon>
        <taxon>Rhodospirillaceae</taxon>
        <taxon>Magnetospirillum</taxon>
    </lineage>
</organism>
<gene>
    <name evidence="2" type="ORF">MGR_1417</name>
</gene>
<dbReference type="GO" id="GO:0046872">
    <property type="term" value="F:metal ion binding"/>
    <property type="evidence" value="ECO:0007669"/>
    <property type="project" value="InterPro"/>
</dbReference>
<protein>
    <recommendedName>
        <fullName evidence="1">Rubrerythrin diiron-binding domain-containing protein</fullName>
    </recommendedName>
</protein>
<dbReference type="RefSeq" id="WP_024078615.1">
    <property type="nucleotide sequence ID" value="NZ_CP027527.1"/>
</dbReference>
<dbReference type="Gene3D" id="1.20.1260.10">
    <property type="match status" value="1"/>
</dbReference>
<dbReference type="InterPro" id="IPR003251">
    <property type="entry name" value="Rr_diiron-bd_dom"/>
</dbReference>
<proteinExistence type="predicted"/>
<accession>A4TZT8</accession>
<name>A4TZT8_9PROT</name>
<dbReference type="AlphaFoldDB" id="A4TZT8"/>
<dbReference type="SUPFAM" id="SSF47240">
    <property type="entry name" value="Ferritin-like"/>
    <property type="match status" value="1"/>
</dbReference>
<dbReference type="InterPro" id="IPR012347">
    <property type="entry name" value="Ferritin-like"/>
</dbReference>
<sequence length="152" mass="17642">MMESVDEFLAYAARLEQEAVLRFKELAEAAKTHGNKEVHEFFAQMAHYSQMHYQQAKERCGYHDLPVMSHDDFKWPEMESPEAAAIWGADPLMGVQEAMRLALEAELRGYEFYKNVLDTTTDPEIRAMAQEFTDEEAEHVEAIQRWIQRLAA</sequence>